<evidence type="ECO:0000313" key="3">
    <source>
        <dbReference type="Proteomes" id="UP000202031"/>
    </source>
</evidence>
<dbReference type="GeneID" id="46922047"/>
<reference evidence="3" key="1">
    <citation type="journal article" date="2017" name="Genome Biol. Evol.">
        <title>Comparative Genomic Analysis Identifies a Campylobacter Clade Deficient in Selenium Metabolism.</title>
        <authorList>
            <person name="Miller W.G."/>
            <person name="Yee E."/>
            <person name="Lopes B.S."/>
            <person name="Chapman M.H."/>
            <person name="Huynh S."/>
            <person name="Bono J.L."/>
            <person name="Parker C.T."/>
            <person name="Strachan N.J.C."/>
            <person name="Forbes K.J."/>
        </authorList>
    </citation>
    <scope>NUCLEOTIDE SEQUENCE [LARGE SCALE GENOMIC DNA]</scope>
    <source>
        <strain evidence="3">NCTC 13004</strain>
    </source>
</reference>
<dbReference type="Gene3D" id="2.40.128.130">
    <property type="entry name" value="Autotransporter beta-domain"/>
    <property type="match status" value="1"/>
</dbReference>
<protein>
    <submittedName>
        <fullName evidence="2">Autotransporter domain protein</fullName>
    </submittedName>
</protein>
<dbReference type="NCBIfam" id="TIGR01414">
    <property type="entry name" value="autotrans_barl"/>
    <property type="match status" value="1"/>
</dbReference>
<evidence type="ECO:0000313" key="2">
    <source>
        <dbReference type="EMBL" id="ARQ98293.1"/>
    </source>
</evidence>
<dbReference type="Pfam" id="PF03797">
    <property type="entry name" value="Autotransporter"/>
    <property type="match status" value="1"/>
</dbReference>
<gene>
    <name evidence="2" type="ORF">CLAN_1585</name>
</gene>
<dbReference type="InterPro" id="IPR005546">
    <property type="entry name" value="Autotransporte_beta"/>
</dbReference>
<feature type="domain" description="Autotransporter" evidence="1">
    <location>
        <begin position="261"/>
        <end position="522"/>
    </location>
</feature>
<sequence>MKISKILSAVIIGLGLNGSLYANFVYDPINDPKNSNKYMQDFNELVNNSICLAGCDKTEEQRANEINEFNKFPTINAEQIKNQIDKYTDSIANNPTYSDLKALGEALINYQYAKDNPTDIRGWAYGDNVYQMGKFLFIEFLKDPNINLGVDVSQYSNLSGGYVVVVERLQEIFANAIKELEALEKSSINNTIEALRPNTNINSIISLSKNALDARAIALLNPNNSSNIALAAAIKNLEGLEFASCDNDQALACVVQEYTKRFETTNNLWANVLGAKAYLKNSPDTDIYGFILGYDHAFDSDILGAFISFAKAKSDGNNITNESDNYQFGIYSKSFFGNSELDSKIYYGFSKSDYSRSVLNRVYSADYDSDFMGIELEYGYVFDINSLFIKPLVGLGYSYIRTNDFNERGDLTLHYNKTTNKNAMAKIGVELRKYYDEYSYFYIKPAIERDIYKSGTDSVANFIGSEYSIINQNDEKKHTYISGSLGAEVSLNEAFSINANIGAKLRSDEKIYNGTFGVKYKF</sequence>
<proteinExistence type="predicted"/>
<dbReference type="SMART" id="SM00869">
    <property type="entry name" value="Autotransporter"/>
    <property type="match status" value="1"/>
</dbReference>
<dbReference type="EMBL" id="CP015578">
    <property type="protein sequence ID" value="ARQ98293.1"/>
    <property type="molecule type" value="Genomic_DNA"/>
</dbReference>
<accession>A0A1X9SPW0</accession>
<dbReference type="KEGG" id="clx:CLAN_1585"/>
<dbReference type="InterPro" id="IPR036709">
    <property type="entry name" value="Autotransporte_beta_dom_sf"/>
</dbReference>
<dbReference type="GO" id="GO:0019867">
    <property type="term" value="C:outer membrane"/>
    <property type="evidence" value="ECO:0007669"/>
    <property type="project" value="InterPro"/>
</dbReference>
<dbReference type="PROSITE" id="PS51208">
    <property type="entry name" value="AUTOTRANSPORTER"/>
    <property type="match status" value="1"/>
</dbReference>
<name>A0A1X9SPW0_9BACT</name>
<dbReference type="AlphaFoldDB" id="A0A1X9SPW0"/>
<dbReference type="Proteomes" id="UP000202031">
    <property type="component" value="Chromosome"/>
</dbReference>
<dbReference type="RefSeq" id="WP_100590998.1">
    <property type="nucleotide sequence ID" value="NZ_CP015578.1"/>
</dbReference>
<organism evidence="2 3">
    <name type="scientific">Campylobacter lanienae NCTC 13004</name>
    <dbReference type="NCBI Taxonomy" id="1031753"/>
    <lineage>
        <taxon>Bacteria</taxon>
        <taxon>Pseudomonadati</taxon>
        <taxon>Campylobacterota</taxon>
        <taxon>Epsilonproteobacteria</taxon>
        <taxon>Campylobacterales</taxon>
        <taxon>Campylobacteraceae</taxon>
        <taxon>Campylobacter</taxon>
    </lineage>
</organism>
<dbReference type="InterPro" id="IPR006315">
    <property type="entry name" value="OM_autotransptr_brl_dom"/>
</dbReference>
<dbReference type="SUPFAM" id="SSF103515">
    <property type="entry name" value="Autotransporter"/>
    <property type="match status" value="1"/>
</dbReference>
<evidence type="ECO:0000259" key="1">
    <source>
        <dbReference type="PROSITE" id="PS51208"/>
    </source>
</evidence>